<dbReference type="EMBL" id="CP066744">
    <property type="protein sequence ID" value="QQK07936.1"/>
    <property type="molecule type" value="Genomic_DNA"/>
</dbReference>
<proteinExistence type="predicted"/>
<accession>A0AC61MUE5</accession>
<dbReference type="EC" id="2.4.2.8" evidence="1"/>
<name>A0AC61MUE5_9FIRM</name>
<keyword evidence="1" id="KW-0808">Transferase</keyword>
<evidence type="ECO:0000313" key="1">
    <source>
        <dbReference type="EMBL" id="QQK07936.1"/>
    </source>
</evidence>
<gene>
    <name evidence="1" type="primary">hpt</name>
    <name evidence="1" type="ORF">JFY71_11835</name>
</gene>
<reference evidence="1 2" key="1">
    <citation type="journal article" date="2022" name="Int. J. Syst. Evol. Microbiol.">
        <title>Miniphocaeibacter halophilus sp. nov., an ammonium-tolerant acetate-producing bacterium isolated from a biogas system.</title>
        <authorList>
            <person name="Schnurer A."/>
            <person name="Singh A."/>
            <person name="Bi S."/>
            <person name="Qiao W."/>
            <person name="Westerholm M."/>
        </authorList>
    </citation>
    <scope>NUCLEOTIDE SEQUENCE [LARGE SCALE GENOMIC DNA]</scope>
    <source>
        <strain evidence="1 2">AMB_01</strain>
    </source>
</reference>
<organism evidence="1 2">
    <name type="scientific">Miniphocaeibacter halophilus</name>
    <dbReference type="NCBI Taxonomy" id="2931922"/>
    <lineage>
        <taxon>Bacteria</taxon>
        <taxon>Bacillati</taxon>
        <taxon>Bacillota</taxon>
        <taxon>Tissierellia</taxon>
        <taxon>Tissierellales</taxon>
        <taxon>Peptoniphilaceae</taxon>
        <taxon>Miniphocaeibacter</taxon>
    </lineage>
</organism>
<dbReference type="Proteomes" id="UP000595814">
    <property type="component" value="Chromosome"/>
</dbReference>
<keyword evidence="2" id="KW-1185">Reference proteome</keyword>
<keyword evidence="1" id="KW-0328">Glycosyltransferase</keyword>
<sequence length="183" mass="20763">MVKKVEIYKEILVSEEELDKRLDELAEEITESYKNSEKELLVVGILRGAVIFMTNLVTRMDLDLTMDFMAVSSYGGSSVSSGVVRILKDLEEGIKDKDVLIVEDIIDTGLTLDYLIRNLKDRGANSIKIATLLDKPNRRKVNVDVDFVGFKIPDEFVVGYGLDYNQKYRNLPFIAALKEEVYS</sequence>
<protein>
    <submittedName>
        <fullName evidence="1">Hypoxanthine phosphoribosyltransferase</fullName>
        <ecNumber evidence="1">2.4.2.8</ecNumber>
    </submittedName>
</protein>
<evidence type="ECO:0000313" key="2">
    <source>
        <dbReference type="Proteomes" id="UP000595814"/>
    </source>
</evidence>